<comment type="catalytic activity">
    <reaction evidence="1">
        <text>5-hydroxyisourate + H2O = 5-hydroxy-2-oxo-4-ureido-2,5-dihydro-1H-imidazole-5-carboxylate + H(+)</text>
        <dbReference type="Rhea" id="RHEA:23736"/>
        <dbReference type="ChEBI" id="CHEBI:15377"/>
        <dbReference type="ChEBI" id="CHEBI:15378"/>
        <dbReference type="ChEBI" id="CHEBI:18072"/>
        <dbReference type="ChEBI" id="CHEBI:58639"/>
        <dbReference type="EC" id="3.5.2.17"/>
    </reaction>
</comment>
<evidence type="ECO:0000256" key="4">
    <source>
        <dbReference type="ARBA" id="ARBA00022631"/>
    </source>
</evidence>
<dbReference type="SUPFAM" id="SSF49472">
    <property type="entry name" value="Transthyretin (synonym: prealbumin)"/>
    <property type="match status" value="1"/>
</dbReference>
<dbReference type="InterPro" id="IPR036817">
    <property type="entry name" value="Transthyretin/HIU_hydrolase_sf"/>
</dbReference>
<dbReference type="InterPro" id="IPR023416">
    <property type="entry name" value="Transthyretin/HIU_hydrolase_d"/>
</dbReference>
<dbReference type="EC" id="4.1.1.97" evidence="10"/>
<dbReference type="InterPro" id="IPR036778">
    <property type="entry name" value="OHCU_decarboxylase_sf"/>
</dbReference>
<dbReference type="SUPFAM" id="SSF158694">
    <property type="entry name" value="UraD-Like"/>
    <property type="match status" value="1"/>
</dbReference>
<feature type="domain" description="Transthyretin/hydroxyisourate hydrolase" evidence="8">
    <location>
        <begin position="181"/>
        <end position="293"/>
    </location>
</feature>
<dbReference type="NCBIfam" id="TIGR03164">
    <property type="entry name" value="UHCUDC"/>
    <property type="match status" value="1"/>
</dbReference>
<protein>
    <submittedName>
        <fullName evidence="10">2-oxo-4-hydroxy-4-carboxy-5-ureidoimidazoline decarboxylase</fullName>
        <ecNumber evidence="10">4.1.1.97</ecNumber>
    </submittedName>
</protein>
<accession>A0ABX8ACQ2</accession>
<proteinExistence type="predicted"/>
<keyword evidence="4" id="KW-0659">Purine metabolism</keyword>
<evidence type="ECO:0000256" key="7">
    <source>
        <dbReference type="ARBA" id="ARBA00023239"/>
    </source>
</evidence>
<keyword evidence="6" id="KW-0378">Hydrolase</keyword>
<dbReference type="InterPro" id="IPR014306">
    <property type="entry name" value="Hydroxyisourate_hydrolase"/>
</dbReference>
<reference evidence="10 11" key="1">
    <citation type="submission" date="2019-02" db="EMBL/GenBank/DDBJ databases">
        <title>Emended description of the genus Rhodopseudomonas and description of Rhodopseudomonas albus sp. nov., a non-phototrophic, heavy-metal-tolerant bacterium isolated from garden soil.</title>
        <authorList>
            <person name="Bao Z."/>
            <person name="Cao W.W."/>
            <person name="Sato Y."/>
            <person name="Nishizawa T."/>
            <person name="Zhao J."/>
            <person name="Guo Y."/>
            <person name="Ohta H."/>
        </authorList>
    </citation>
    <scope>NUCLEOTIDE SEQUENCE [LARGE SCALE GENOMIC DNA]</scope>
    <source>
        <strain evidence="10 11">SK50-23</strain>
    </source>
</reference>
<sequence length="306" mass="33846">MTGTTLAHLNSCSKADFVAALANIFEYSPWIAAEVAERRPFFGVSEMFEAMRLVVAVASADQRLALIKAHPDLADKTQRGDQLTAESNAEQNSVGLDRLSDAEYEAFDRANTAYRKKFGFPYIVCVRRHTKDSILRDFEKRLPNDKKTEIAVSIGEICRIAALRTDLLVKGDNPLKVHGRLSTHVLDTHGGRPAEGVEVELVELSALGASRVIARTVTNHDGRTDVPLIGGRPVPIGRYELTFKVGGYFASRKVAMSDPPFLDEIPLRFSVFEPEGHLHVPLLVTPWSYGTYREARCLPSPEGEGR</sequence>
<dbReference type="Gene3D" id="2.60.40.180">
    <property type="entry name" value="Transthyretin/hydroxyisourate hydrolase domain"/>
    <property type="match status" value="1"/>
</dbReference>
<comment type="pathway">
    <text evidence="3">Purine metabolism; urate degradation; (S)-allantoin from urate: step 3/3.</text>
</comment>
<dbReference type="InterPro" id="IPR017580">
    <property type="entry name" value="OHCU_decarboxylase-1"/>
</dbReference>
<evidence type="ECO:0000256" key="6">
    <source>
        <dbReference type="ARBA" id="ARBA00022801"/>
    </source>
</evidence>
<dbReference type="PROSITE" id="PS00768">
    <property type="entry name" value="TRANSTHYRETIN_1"/>
    <property type="match status" value="1"/>
</dbReference>
<organism evidence="10 11">
    <name type="scientific">Tardiphaga alba</name>
    <dbReference type="NCBI Taxonomy" id="340268"/>
    <lineage>
        <taxon>Bacteria</taxon>
        <taxon>Pseudomonadati</taxon>
        <taxon>Pseudomonadota</taxon>
        <taxon>Alphaproteobacteria</taxon>
        <taxon>Hyphomicrobiales</taxon>
        <taxon>Nitrobacteraceae</taxon>
        <taxon>Tardiphaga</taxon>
    </lineage>
</organism>
<evidence type="ECO:0000259" key="8">
    <source>
        <dbReference type="Pfam" id="PF00576"/>
    </source>
</evidence>
<dbReference type="Gene3D" id="1.10.3330.10">
    <property type="entry name" value="Oxo-4-hydroxy-4-carboxy-5-ureidoimidazoline decarboxylase"/>
    <property type="match status" value="1"/>
</dbReference>
<dbReference type="PANTHER" id="PTHR43466">
    <property type="entry name" value="2-OXO-4-HYDROXY-4-CARBOXY-5-UREIDOIMIDAZOLINE DECARBOXYLASE-RELATED"/>
    <property type="match status" value="1"/>
</dbReference>
<evidence type="ECO:0000256" key="1">
    <source>
        <dbReference type="ARBA" id="ARBA00001043"/>
    </source>
</evidence>
<dbReference type="GO" id="GO:0051997">
    <property type="term" value="F:2-oxo-4-hydroxy-4-carboxy-5-ureidoimidazoline decarboxylase activity"/>
    <property type="evidence" value="ECO:0007669"/>
    <property type="project" value="UniProtKB-EC"/>
</dbReference>
<dbReference type="Pfam" id="PF00576">
    <property type="entry name" value="Transthyretin"/>
    <property type="match status" value="1"/>
</dbReference>
<dbReference type="CDD" id="cd05822">
    <property type="entry name" value="TLP_HIUase"/>
    <property type="match status" value="1"/>
</dbReference>
<evidence type="ECO:0000256" key="2">
    <source>
        <dbReference type="ARBA" id="ARBA00001163"/>
    </source>
</evidence>
<dbReference type="InterPro" id="IPR023418">
    <property type="entry name" value="Thyroxine_BS"/>
</dbReference>
<evidence type="ECO:0000256" key="3">
    <source>
        <dbReference type="ARBA" id="ARBA00004754"/>
    </source>
</evidence>
<dbReference type="RefSeq" id="WP_211909645.1">
    <property type="nucleotide sequence ID" value="NZ_CP036498.1"/>
</dbReference>
<evidence type="ECO:0000256" key="5">
    <source>
        <dbReference type="ARBA" id="ARBA00022793"/>
    </source>
</evidence>
<name>A0ABX8ACQ2_9BRAD</name>
<keyword evidence="5" id="KW-0210">Decarboxylase</keyword>
<dbReference type="Proteomes" id="UP000682843">
    <property type="component" value="Chromosome"/>
</dbReference>
<evidence type="ECO:0000313" key="11">
    <source>
        <dbReference type="Proteomes" id="UP000682843"/>
    </source>
</evidence>
<keyword evidence="11" id="KW-1185">Reference proteome</keyword>
<feature type="domain" description="Oxo-4-hydroxy-4-carboxy-5-ureidoimidazoline decarboxylase" evidence="9">
    <location>
        <begin position="10"/>
        <end position="165"/>
    </location>
</feature>
<dbReference type="PANTHER" id="PTHR43466:SF1">
    <property type="entry name" value="2-OXO-4-HYDROXY-4-CARBOXY-5-UREIDOIMIDAZOLINE DECARBOXYLASE-RELATED"/>
    <property type="match status" value="1"/>
</dbReference>
<dbReference type="InterPro" id="IPR018020">
    <property type="entry name" value="OHCU_decarboxylase"/>
</dbReference>
<dbReference type="Pfam" id="PF09349">
    <property type="entry name" value="OHCU_decarbox"/>
    <property type="match status" value="1"/>
</dbReference>
<comment type="catalytic activity">
    <reaction evidence="2">
        <text>5-hydroxy-2-oxo-4-ureido-2,5-dihydro-1H-imidazole-5-carboxylate + H(+) = (S)-allantoin + CO2</text>
        <dbReference type="Rhea" id="RHEA:26301"/>
        <dbReference type="ChEBI" id="CHEBI:15378"/>
        <dbReference type="ChEBI" id="CHEBI:15678"/>
        <dbReference type="ChEBI" id="CHEBI:16526"/>
        <dbReference type="ChEBI" id="CHEBI:58639"/>
        <dbReference type="EC" id="4.1.1.97"/>
    </reaction>
</comment>
<dbReference type="EMBL" id="CP036498">
    <property type="protein sequence ID" value="QUS41047.1"/>
    <property type="molecule type" value="Genomic_DNA"/>
</dbReference>
<dbReference type="NCBIfam" id="TIGR02962">
    <property type="entry name" value="hdxy_isourate"/>
    <property type="match status" value="1"/>
</dbReference>
<keyword evidence="7 10" id="KW-0456">Lyase</keyword>
<gene>
    <name evidence="10" type="primary">uraD</name>
    <name evidence="10" type="ORF">RPMA_21025</name>
</gene>
<evidence type="ECO:0000313" key="10">
    <source>
        <dbReference type="EMBL" id="QUS41047.1"/>
    </source>
</evidence>
<evidence type="ECO:0000259" key="9">
    <source>
        <dbReference type="Pfam" id="PF09349"/>
    </source>
</evidence>